<dbReference type="STRING" id="299467.A0A443SG90"/>
<dbReference type="InterPro" id="IPR000073">
    <property type="entry name" value="AB_hydrolase_1"/>
</dbReference>
<proteinExistence type="predicted"/>
<dbReference type="EMBL" id="NCKV01002676">
    <property type="protein sequence ID" value="RWS26529.1"/>
    <property type="molecule type" value="Genomic_DNA"/>
</dbReference>
<dbReference type="PANTHER" id="PTHR12277:SF81">
    <property type="entry name" value="PROTEIN ABHD13"/>
    <property type="match status" value="1"/>
</dbReference>
<evidence type="ECO:0000256" key="1">
    <source>
        <dbReference type="ARBA" id="ARBA00040125"/>
    </source>
</evidence>
<dbReference type="SUPFAM" id="SSF53474">
    <property type="entry name" value="alpha/beta-Hydrolases"/>
    <property type="match status" value="1"/>
</dbReference>
<keyword evidence="5" id="KW-1185">Reference proteome</keyword>
<dbReference type="GO" id="GO:0016020">
    <property type="term" value="C:membrane"/>
    <property type="evidence" value="ECO:0007669"/>
    <property type="project" value="TreeGrafter"/>
</dbReference>
<evidence type="ECO:0000313" key="5">
    <source>
        <dbReference type="Proteomes" id="UP000288716"/>
    </source>
</evidence>
<name>A0A443SG90_9ACAR</name>
<evidence type="ECO:0000256" key="2">
    <source>
        <dbReference type="ARBA" id="ARBA00042701"/>
    </source>
</evidence>
<feature type="domain" description="AB hydrolase-1" evidence="3">
    <location>
        <begin position="58"/>
        <end position="168"/>
    </location>
</feature>
<accession>A0A443SG90</accession>
<dbReference type="InterPro" id="IPR029058">
    <property type="entry name" value="AB_hydrolase_fold"/>
</dbReference>
<keyword evidence="4" id="KW-0378">Hydrolase</keyword>
<organism evidence="4 5">
    <name type="scientific">Leptotrombidium deliense</name>
    <dbReference type="NCBI Taxonomy" id="299467"/>
    <lineage>
        <taxon>Eukaryota</taxon>
        <taxon>Metazoa</taxon>
        <taxon>Ecdysozoa</taxon>
        <taxon>Arthropoda</taxon>
        <taxon>Chelicerata</taxon>
        <taxon>Arachnida</taxon>
        <taxon>Acari</taxon>
        <taxon>Acariformes</taxon>
        <taxon>Trombidiformes</taxon>
        <taxon>Prostigmata</taxon>
        <taxon>Anystina</taxon>
        <taxon>Parasitengona</taxon>
        <taxon>Trombiculoidea</taxon>
        <taxon>Trombiculidae</taxon>
        <taxon>Leptotrombidium</taxon>
    </lineage>
</organism>
<dbReference type="Gene3D" id="3.40.50.1820">
    <property type="entry name" value="alpha/beta hydrolase"/>
    <property type="match status" value="1"/>
</dbReference>
<evidence type="ECO:0000259" key="3">
    <source>
        <dbReference type="Pfam" id="PF00561"/>
    </source>
</evidence>
<gene>
    <name evidence="4" type="ORF">B4U80_01363</name>
</gene>
<comment type="caution">
    <text evidence="4">The sequence shown here is derived from an EMBL/GenBank/DDBJ whole genome shotgun (WGS) entry which is preliminary data.</text>
</comment>
<reference evidence="4 5" key="1">
    <citation type="journal article" date="2018" name="Gigascience">
        <title>Genomes of trombidid mites reveal novel predicted allergens and laterally-transferred genes associated with secondary metabolism.</title>
        <authorList>
            <person name="Dong X."/>
            <person name="Chaisiri K."/>
            <person name="Xia D."/>
            <person name="Armstrong S.D."/>
            <person name="Fang Y."/>
            <person name="Donnelly M.J."/>
            <person name="Kadowaki T."/>
            <person name="McGarry J.W."/>
            <person name="Darby A.C."/>
            <person name="Makepeace B.L."/>
        </authorList>
    </citation>
    <scope>NUCLEOTIDE SEQUENCE [LARGE SCALE GENOMIC DNA]</scope>
    <source>
        <strain evidence="4">UoL-UT</strain>
    </source>
</reference>
<dbReference type="Pfam" id="PF00561">
    <property type="entry name" value="Abhydrolase_1"/>
    <property type="match status" value="1"/>
</dbReference>
<dbReference type="GO" id="GO:0008474">
    <property type="term" value="F:palmitoyl-(protein) hydrolase activity"/>
    <property type="evidence" value="ECO:0007669"/>
    <property type="project" value="TreeGrafter"/>
</dbReference>
<evidence type="ECO:0000313" key="4">
    <source>
        <dbReference type="EMBL" id="RWS26529.1"/>
    </source>
</evidence>
<dbReference type="VEuPathDB" id="VectorBase:LDEU005512"/>
<dbReference type="AlphaFoldDB" id="A0A443SG90"/>
<protein>
    <recommendedName>
        <fullName evidence="1">Protein ABHD13</fullName>
    </recommendedName>
    <alternativeName>
        <fullName evidence="2">Alpha/beta hydrolase domain-containing protein 13</fullName>
    </alternativeName>
</protein>
<dbReference type="Proteomes" id="UP000288716">
    <property type="component" value="Unassembled WGS sequence"/>
</dbReference>
<dbReference type="PANTHER" id="PTHR12277">
    <property type="entry name" value="ALPHA/BETA HYDROLASE DOMAIN-CONTAINING PROTEIN"/>
    <property type="match status" value="1"/>
</dbReference>
<sequence>MIDWFLYHPDDPVDSRINVCSPAVVKLPFQSTFIKTADNVEINVVFIYQEKQKVCDAPTLVYFHGNAGNVGHRLLNVSEIYHNCGCNLLLVEYRGYGHSKGSPSESGLYMDAEAALSYLLEHPDVNKSKIVLFGRSLGGAVAVELCSNPNFSTHVSALIIENTFTSIPDVARILFDCRIVRLIPRWFYKSRFDSLSKISQVSVPTLFLSGLADELIPPSMMHSLYESSGSILKQFKSFDNGTHNFTWRCKDYYSVLNLFLCQSLQESNNKMHIVNEVVSKVNASNAYSTKCLTIPTNMLQVPSVLSTVSQQYEASNKRSAYVVDSRDSHSIETV</sequence>
<dbReference type="OrthoDB" id="10249433at2759"/>